<evidence type="ECO:0000256" key="1">
    <source>
        <dbReference type="SAM" id="Phobius"/>
    </source>
</evidence>
<evidence type="ECO:0000313" key="3">
    <source>
        <dbReference type="Proteomes" id="UP001152561"/>
    </source>
</evidence>
<comment type="caution">
    <text evidence="2">The sequence shown here is derived from an EMBL/GenBank/DDBJ whole genome shotgun (WGS) entry which is preliminary data.</text>
</comment>
<proteinExistence type="predicted"/>
<sequence>MASIPCTLQLPFSSSKPNLSSSCTVKLNSCFVGVSKLTSIGWCKRPSCCGSRTTCFVKMLKLLVFMVVNLVMILIETMLSSTSTTWACLQLKEHMTRCRLF</sequence>
<evidence type="ECO:0000313" key="2">
    <source>
        <dbReference type="EMBL" id="KAJ8555993.1"/>
    </source>
</evidence>
<accession>A0A9Q1RGP9</accession>
<dbReference type="EMBL" id="JAJAGQ010000008">
    <property type="protein sequence ID" value="KAJ8555993.1"/>
    <property type="molecule type" value="Genomic_DNA"/>
</dbReference>
<dbReference type="AlphaFoldDB" id="A0A9Q1RGP9"/>
<name>A0A9Q1RGP9_9SOLA</name>
<gene>
    <name evidence="2" type="ORF">K7X08_022751</name>
</gene>
<keyword evidence="3" id="KW-1185">Reference proteome</keyword>
<keyword evidence="1" id="KW-1133">Transmembrane helix</keyword>
<dbReference type="Proteomes" id="UP001152561">
    <property type="component" value="Unassembled WGS sequence"/>
</dbReference>
<reference evidence="3" key="1">
    <citation type="journal article" date="2023" name="Proc. Natl. Acad. Sci. U.S.A.">
        <title>Genomic and structural basis for evolution of tropane alkaloid biosynthesis.</title>
        <authorList>
            <person name="Wanga Y.-J."/>
            <person name="Taina T."/>
            <person name="Yua J.-Y."/>
            <person name="Lia J."/>
            <person name="Xua B."/>
            <person name="Chenc J."/>
            <person name="D'Auriad J.C."/>
            <person name="Huanga J.-P."/>
            <person name="Huanga S.-X."/>
        </authorList>
    </citation>
    <scope>NUCLEOTIDE SEQUENCE [LARGE SCALE GENOMIC DNA]</scope>
    <source>
        <strain evidence="3">cv. KIB-2019</strain>
    </source>
</reference>
<protein>
    <submittedName>
        <fullName evidence="2">Uncharacterized protein</fullName>
    </submittedName>
</protein>
<feature type="transmembrane region" description="Helical" evidence="1">
    <location>
        <begin position="62"/>
        <end position="89"/>
    </location>
</feature>
<keyword evidence="1" id="KW-0472">Membrane</keyword>
<organism evidence="2 3">
    <name type="scientific">Anisodus acutangulus</name>
    <dbReference type="NCBI Taxonomy" id="402998"/>
    <lineage>
        <taxon>Eukaryota</taxon>
        <taxon>Viridiplantae</taxon>
        <taxon>Streptophyta</taxon>
        <taxon>Embryophyta</taxon>
        <taxon>Tracheophyta</taxon>
        <taxon>Spermatophyta</taxon>
        <taxon>Magnoliopsida</taxon>
        <taxon>eudicotyledons</taxon>
        <taxon>Gunneridae</taxon>
        <taxon>Pentapetalae</taxon>
        <taxon>asterids</taxon>
        <taxon>lamiids</taxon>
        <taxon>Solanales</taxon>
        <taxon>Solanaceae</taxon>
        <taxon>Solanoideae</taxon>
        <taxon>Hyoscyameae</taxon>
        <taxon>Anisodus</taxon>
    </lineage>
</organism>
<keyword evidence="1" id="KW-0812">Transmembrane</keyword>